<dbReference type="PROSITE" id="PS50157">
    <property type="entry name" value="ZINC_FINGER_C2H2_2"/>
    <property type="match status" value="9"/>
</dbReference>
<feature type="domain" description="C2H2-type" evidence="14">
    <location>
        <begin position="509"/>
        <end position="536"/>
    </location>
</feature>
<dbReference type="GO" id="GO:0000978">
    <property type="term" value="F:RNA polymerase II cis-regulatory region sequence-specific DNA binding"/>
    <property type="evidence" value="ECO:0007669"/>
    <property type="project" value="TreeGrafter"/>
</dbReference>
<dbReference type="CDD" id="cd18315">
    <property type="entry name" value="BTB_POZ_BAB-like"/>
    <property type="match status" value="1"/>
</dbReference>
<keyword evidence="4" id="KW-0677">Repeat</keyword>
<dbReference type="PROSITE" id="PS50097">
    <property type="entry name" value="BTB"/>
    <property type="match status" value="1"/>
</dbReference>
<dbReference type="FunFam" id="3.30.160.60:FF:000016">
    <property type="entry name" value="zinc finger protein 37 homolog"/>
    <property type="match status" value="2"/>
</dbReference>
<dbReference type="Pfam" id="PF00651">
    <property type="entry name" value="BTB"/>
    <property type="match status" value="1"/>
</dbReference>
<dbReference type="EMBL" id="JAZDUA010000071">
    <property type="protein sequence ID" value="KAK7869626.1"/>
    <property type="molecule type" value="Genomic_DNA"/>
</dbReference>
<dbReference type="GO" id="GO:0003700">
    <property type="term" value="F:DNA-binding transcription factor activity"/>
    <property type="evidence" value="ECO:0007669"/>
    <property type="project" value="TreeGrafter"/>
</dbReference>
<evidence type="ECO:0000256" key="12">
    <source>
        <dbReference type="SAM" id="MobiDB-lite"/>
    </source>
</evidence>
<comment type="caution">
    <text evidence="15">The sequence shown here is derived from an EMBL/GenBank/DDBJ whole genome shotgun (WGS) entry which is preliminary data.</text>
</comment>
<protein>
    <submittedName>
        <fullName evidence="15">Uncharacterized protein</fullName>
    </submittedName>
</protein>
<feature type="domain" description="C2H2-type" evidence="14">
    <location>
        <begin position="677"/>
        <end position="704"/>
    </location>
</feature>
<dbReference type="SMART" id="SM00225">
    <property type="entry name" value="BTB"/>
    <property type="match status" value="1"/>
</dbReference>
<keyword evidence="5 11" id="KW-0863">Zinc-finger</keyword>
<keyword evidence="10" id="KW-0539">Nucleus</keyword>
<feature type="compositionally biased region" description="Basic and acidic residues" evidence="12">
    <location>
        <begin position="388"/>
        <end position="397"/>
    </location>
</feature>
<evidence type="ECO:0000313" key="16">
    <source>
        <dbReference type="Proteomes" id="UP001378592"/>
    </source>
</evidence>
<dbReference type="Gene3D" id="3.30.160.60">
    <property type="entry name" value="Classic Zinc Finger"/>
    <property type="match status" value="9"/>
</dbReference>
<dbReference type="InterPro" id="IPR036236">
    <property type="entry name" value="Znf_C2H2_sf"/>
</dbReference>
<feature type="domain" description="C2H2-type" evidence="14">
    <location>
        <begin position="705"/>
        <end position="732"/>
    </location>
</feature>
<evidence type="ECO:0000259" key="13">
    <source>
        <dbReference type="PROSITE" id="PS50097"/>
    </source>
</evidence>
<keyword evidence="3" id="KW-0479">Metal-binding</keyword>
<feature type="compositionally biased region" description="Polar residues" evidence="12">
    <location>
        <begin position="372"/>
        <end position="382"/>
    </location>
</feature>
<dbReference type="Pfam" id="PF00096">
    <property type="entry name" value="zf-C2H2"/>
    <property type="match status" value="9"/>
</dbReference>
<feature type="domain" description="C2H2-type" evidence="14">
    <location>
        <begin position="565"/>
        <end position="592"/>
    </location>
</feature>
<evidence type="ECO:0000256" key="1">
    <source>
        <dbReference type="ARBA" id="ARBA00004123"/>
    </source>
</evidence>
<evidence type="ECO:0000256" key="5">
    <source>
        <dbReference type="ARBA" id="ARBA00022771"/>
    </source>
</evidence>
<dbReference type="PANTHER" id="PTHR24404">
    <property type="entry name" value="ZINC FINGER PROTEIN"/>
    <property type="match status" value="1"/>
</dbReference>
<organism evidence="15 16">
    <name type="scientific">Gryllus longicercus</name>
    <dbReference type="NCBI Taxonomy" id="2509291"/>
    <lineage>
        <taxon>Eukaryota</taxon>
        <taxon>Metazoa</taxon>
        <taxon>Ecdysozoa</taxon>
        <taxon>Arthropoda</taxon>
        <taxon>Hexapoda</taxon>
        <taxon>Insecta</taxon>
        <taxon>Pterygota</taxon>
        <taxon>Neoptera</taxon>
        <taxon>Polyneoptera</taxon>
        <taxon>Orthoptera</taxon>
        <taxon>Ensifera</taxon>
        <taxon>Gryllidea</taxon>
        <taxon>Grylloidea</taxon>
        <taxon>Gryllidae</taxon>
        <taxon>Gryllinae</taxon>
        <taxon>Gryllus</taxon>
    </lineage>
</organism>
<dbReference type="SMART" id="SM00355">
    <property type="entry name" value="ZnF_C2H2"/>
    <property type="match status" value="9"/>
</dbReference>
<dbReference type="Proteomes" id="UP001378592">
    <property type="component" value="Unassembled WGS sequence"/>
</dbReference>
<keyword evidence="7" id="KW-0805">Transcription regulation</keyword>
<dbReference type="GO" id="GO:0005634">
    <property type="term" value="C:nucleus"/>
    <property type="evidence" value="ECO:0007669"/>
    <property type="project" value="UniProtKB-SubCell"/>
</dbReference>
<dbReference type="SUPFAM" id="SSF54695">
    <property type="entry name" value="POZ domain"/>
    <property type="match status" value="1"/>
</dbReference>
<evidence type="ECO:0000256" key="6">
    <source>
        <dbReference type="ARBA" id="ARBA00022833"/>
    </source>
</evidence>
<dbReference type="Gene3D" id="3.30.710.10">
    <property type="entry name" value="Potassium Channel Kv1.1, Chain A"/>
    <property type="match status" value="1"/>
</dbReference>
<feature type="domain" description="BTB" evidence="13">
    <location>
        <begin position="31"/>
        <end position="96"/>
    </location>
</feature>
<evidence type="ECO:0000259" key="14">
    <source>
        <dbReference type="PROSITE" id="PS50157"/>
    </source>
</evidence>
<evidence type="ECO:0000256" key="3">
    <source>
        <dbReference type="ARBA" id="ARBA00022723"/>
    </source>
</evidence>
<dbReference type="PANTHER" id="PTHR24404:SF114">
    <property type="entry name" value="KLUMPFUSS, ISOFORM B-RELATED"/>
    <property type="match status" value="1"/>
</dbReference>
<sequence>MAESVLSVSWNDHANELATVWKTLLENNSFVDCTIAAEGQSVKAHRLILSACSPYFRKLFSEEAEKYPIIILKDTLFDTLKTVIDFVYYGKAEIPENQLEAFLELAVSLQIKGLNNSLRKDKKTDIGGHANGNTHQCASDVNEDNCDVEGTCTNQEDSSSNSSQSHLYHLSHVSADTTQMDSCVPQGRDSDSCDKVQSDTAVMPLQDHNSHLVPNEPDVALNLEISVKREPLYSKMEVFGTKNKILGHQNSPVKNDPEVFINTEKSVKCEPLYSEIAFLDAKKDDVTLDESISENFGRETNEEPDPSFAQAVNQYSCSSEPGHVKENLALAIPLQRQQPLHYQLQQQIQHQQQMQQQYQYQQQQVTHFPCELSSSPSKQLDSLQPERLVTKSEKTDDQESQESMGTLDVPRNDMDEIDKRTKSTMEQNLNPCCSAEYILPDEDEATERGRGQRLLLPHESNSFPTRLKLPESNAFPAPSEQQVPATGEAFAMPGGLAWQTRKRTGERPFPCAVCGKTFAQSNDLASHMCTHAGERSYVCDLCGKAFTYSSNLVIHKRMHTGERPYVCDVCGNSYIRSDALVSHKRLHTGERPHACDVCGKAYRLSSTLTRHKRMHTGERPFKCDLCGMAFTQSGNLSHHMRTHTGERPYPCEVCGKAFTRSSALALHIRTHTGERPFSCDVCGKAFCDSRNLSAHMRIHTGERPYSCDTCGKAFNQSSALALHIRTHTGERPFQCDVCGKAFAHSGDLARHKRMHM</sequence>
<feature type="domain" description="C2H2-type" evidence="14">
    <location>
        <begin position="593"/>
        <end position="620"/>
    </location>
</feature>
<feature type="domain" description="C2H2-type" evidence="14">
    <location>
        <begin position="621"/>
        <end position="648"/>
    </location>
</feature>
<keyword evidence="6" id="KW-0862">Zinc</keyword>
<evidence type="ECO:0000313" key="15">
    <source>
        <dbReference type="EMBL" id="KAK7869626.1"/>
    </source>
</evidence>
<evidence type="ECO:0000256" key="4">
    <source>
        <dbReference type="ARBA" id="ARBA00022737"/>
    </source>
</evidence>
<evidence type="ECO:0000256" key="9">
    <source>
        <dbReference type="ARBA" id="ARBA00023163"/>
    </source>
</evidence>
<feature type="domain" description="C2H2-type" evidence="14">
    <location>
        <begin position="649"/>
        <end position="676"/>
    </location>
</feature>
<dbReference type="FunFam" id="3.30.160.60:FF:000358">
    <property type="entry name" value="zinc finger protein 24"/>
    <property type="match status" value="1"/>
</dbReference>
<feature type="domain" description="C2H2-type" evidence="14">
    <location>
        <begin position="733"/>
        <end position="756"/>
    </location>
</feature>
<dbReference type="AlphaFoldDB" id="A0AAN9Z9Z7"/>
<keyword evidence="16" id="KW-1185">Reference proteome</keyword>
<gene>
    <name evidence="15" type="ORF">R5R35_009997</name>
</gene>
<evidence type="ECO:0000256" key="10">
    <source>
        <dbReference type="ARBA" id="ARBA00023242"/>
    </source>
</evidence>
<dbReference type="InterPro" id="IPR050589">
    <property type="entry name" value="Ikaros_C2H2-ZF"/>
</dbReference>
<evidence type="ECO:0000256" key="8">
    <source>
        <dbReference type="ARBA" id="ARBA00023125"/>
    </source>
</evidence>
<dbReference type="InterPro" id="IPR000210">
    <property type="entry name" value="BTB/POZ_dom"/>
</dbReference>
<evidence type="ECO:0000256" key="11">
    <source>
        <dbReference type="PROSITE-ProRule" id="PRU00042"/>
    </source>
</evidence>
<reference evidence="15 16" key="1">
    <citation type="submission" date="2024-03" db="EMBL/GenBank/DDBJ databases">
        <title>The genome assembly and annotation of the cricket Gryllus longicercus Weissman &amp; Gray.</title>
        <authorList>
            <person name="Szrajer S."/>
            <person name="Gray D."/>
            <person name="Ylla G."/>
        </authorList>
    </citation>
    <scope>NUCLEOTIDE SEQUENCE [LARGE SCALE GENOMIC DNA]</scope>
    <source>
        <strain evidence="15">DAG 2021-001</strain>
        <tissue evidence="15">Whole body minus gut</tissue>
    </source>
</reference>
<dbReference type="SUPFAM" id="SSF57667">
    <property type="entry name" value="beta-beta-alpha zinc fingers"/>
    <property type="match status" value="5"/>
</dbReference>
<dbReference type="InterPro" id="IPR013087">
    <property type="entry name" value="Znf_C2H2_type"/>
</dbReference>
<feature type="region of interest" description="Disordered" evidence="12">
    <location>
        <begin position="369"/>
        <end position="412"/>
    </location>
</feature>
<dbReference type="InterPro" id="IPR011333">
    <property type="entry name" value="SKP1/BTB/POZ_sf"/>
</dbReference>
<dbReference type="GO" id="GO:0008270">
    <property type="term" value="F:zinc ion binding"/>
    <property type="evidence" value="ECO:0007669"/>
    <property type="project" value="UniProtKB-KW"/>
</dbReference>
<dbReference type="PROSITE" id="PS00028">
    <property type="entry name" value="ZINC_FINGER_C2H2_1"/>
    <property type="match status" value="9"/>
</dbReference>
<dbReference type="FunFam" id="3.30.160.60:FF:002075">
    <property type="entry name" value="zinc finger protein 646"/>
    <property type="match status" value="1"/>
</dbReference>
<keyword evidence="8" id="KW-0238">DNA-binding</keyword>
<name>A0AAN9Z9Z7_9ORTH</name>
<feature type="domain" description="C2H2-type" evidence="14">
    <location>
        <begin position="537"/>
        <end position="564"/>
    </location>
</feature>
<comment type="subcellular location">
    <subcellularLocation>
        <location evidence="1">Nucleus</location>
    </subcellularLocation>
</comment>
<dbReference type="FunFam" id="3.30.160.60:FF:000185">
    <property type="entry name" value="zinc finger protein 319"/>
    <property type="match status" value="1"/>
</dbReference>
<dbReference type="FunFam" id="3.30.160.60:FF:002493">
    <property type="entry name" value="Zinc finger protein"/>
    <property type="match status" value="1"/>
</dbReference>
<evidence type="ECO:0000256" key="7">
    <source>
        <dbReference type="ARBA" id="ARBA00023015"/>
    </source>
</evidence>
<proteinExistence type="inferred from homology"/>
<accession>A0AAN9Z9Z7</accession>
<dbReference type="FunFam" id="3.30.160.60:FF:000029">
    <property type="entry name" value="GLI family zinc finger 4"/>
    <property type="match status" value="1"/>
</dbReference>
<dbReference type="GO" id="GO:0006357">
    <property type="term" value="P:regulation of transcription by RNA polymerase II"/>
    <property type="evidence" value="ECO:0007669"/>
    <property type="project" value="TreeGrafter"/>
</dbReference>
<evidence type="ECO:0000256" key="2">
    <source>
        <dbReference type="ARBA" id="ARBA00006991"/>
    </source>
</evidence>
<comment type="similarity">
    <text evidence="2">Belongs to the krueppel C2H2-type zinc-finger protein family.</text>
</comment>
<dbReference type="FunFam" id="3.30.160.60:FF:000446">
    <property type="entry name" value="Zinc finger protein"/>
    <property type="match status" value="2"/>
</dbReference>
<keyword evidence="9" id="KW-0804">Transcription</keyword>